<name>A0A1U7HFY0_9CHRO</name>
<keyword evidence="3" id="KW-1185">Reference proteome</keyword>
<gene>
    <name evidence="2" type="ORF">NIES1031_19955</name>
</gene>
<feature type="transmembrane region" description="Helical" evidence="1">
    <location>
        <begin position="86"/>
        <end position="108"/>
    </location>
</feature>
<keyword evidence="1" id="KW-1133">Transmembrane helix</keyword>
<protein>
    <submittedName>
        <fullName evidence="2">Uncharacterized protein</fullName>
    </submittedName>
</protein>
<dbReference type="RefSeq" id="WP_073551222.1">
    <property type="nucleotide sequence ID" value="NZ_CAWMVK010000013.1"/>
</dbReference>
<sequence>MDWELDTRAKKKARNQAIQQYKPFVRLRDTEALLRRNTVALLMPIVPLSVEYRLQRASKLAEESLAELAEIDLDAISETELQPVRILIGLSFVGFGALSTALLLLYLSTLHPELDSIAQIRRYWYQYIWFVCLGVAGLFVLGREAMRSPYLDVSSPQKIGWDDESSWQ</sequence>
<evidence type="ECO:0000256" key="1">
    <source>
        <dbReference type="SAM" id="Phobius"/>
    </source>
</evidence>
<keyword evidence="1" id="KW-0472">Membrane</keyword>
<dbReference type="AlphaFoldDB" id="A0A1U7HFY0"/>
<comment type="caution">
    <text evidence="2">The sequence shown here is derived from an EMBL/GenBank/DDBJ whole genome shotgun (WGS) entry which is preliminary data.</text>
</comment>
<evidence type="ECO:0000313" key="3">
    <source>
        <dbReference type="Proteomes" id="UP000185984"/>
    </source>
</evidence>
<evidence type="ECO:0000313" key="2">
    <source>
        <dbReference type="EMBL" id="OKH22438.1"/>
    </source>
</evidence>
<accession>A0A1U7HFY0</accession>
<dbReference type="Proteomes" id="UP000185984">
    <property type="component" value="Unassembled WGS sequence"/>
</dbReference>
<proteinExistence type="predicted"/>
<keyword evidence="1" id="KW-0812">Transmembrane</keyword>
<dbReference type="OrthoDB" id="425810at2"/>
<dbReference type="STRING" id="247279.NIES1031_19955"/>
<organism evidence="2 3">
    <name type="scientific">Chroogloeocystis siderophila 5.2 s.c.1</name>
    <dbReference type="NCBI Taxonomy" id="247279"/>
    <lineage>
        <taxon>Bacteria</taxon>
        <taxon>Bacillati</taxon>
        <taxon>Cyanobacteriota</taxon>
        <taxon>Cyanophyceae</taxon>
        <taxon>Oscillatoriophycideae</taxon>
        <taxon>Chroococcales</taxon>
        <taxon>Chroococcaceae</taxon>
        <taxon>Chroogloeocystis</taxon>
    </lineage>
</organism>
<feature type="transmembrane region" description="Helical" evidence="1">
    <location>
        <begin position="123"/>
        <end position="141"/>
    </location>
</feature>
<reference evidence="2 3" key="1">
    <citation type="submission" date="2016-11" db="EMBL/GenBank/DDBJ databases">
        <title>Draft Genome Sequences of Nine Cyanobacterial Strains from Diverse Habitats.</title>
        <authorList>
            <person name="Zhu T."/>
            <person name="Hou S."/>
            <person name="Lu X."/>
            <person name="Hess W.R."/>
        </authorList>
    </citation>
    <scope>NUCLEOTIDE SEQUENCE [LARGE SCALE GENOMIC DNA]</scope>
    <source>
        <strain evidence="2 3">5.2 s.c.1</strain>
    </source>
</reference>
<dbReference type="EMBL" id="MRCC01000020">
    <property type="protein sequence ID" value="OKH22438.1"/>
    <property type="molecule type" value="Genomic_DNA"/>
</dbReference>